<reference evidence="11" key="1">
    <citation type="submission" date="2016-10" db="EMBL/GenBank/DDBJ databases">
        <authorList>
            <person name="Varghese N."/>
            <person name="Submissions S."/>
        </authorList>
    </citation>
    <scope>NUCLEOTIDE SEQUENCE [LARGE SCALE GENOMIC DNA]</scope>
    <source>
        <strain evidence="11">DSM 45419</strain>
    </source>
</reference>
<keyword evidence="4 8" id="KW-0812">Transmembrane</keyword>
<dbReference type="InterPro" id="IPR003856">
    <property type="entry name" value="LPS_length_determ_N"/>
</dbReference>
<evidence type="ECO:0000256" key="4">
    <source>
        <dbReference type="ARBA" id="ARBA00022692"/>
    </source>
</evidence>
<dbReference type="AlphaFoldDB" id="A0A1G9ZLT0"/>
<keyword evidence="11" id="KW-1185">Reference proteome</keyword>
<organism evidence="10 11">
    <name type="scientific">Geodermatophilus siccatus</name>
    <dbReference type="NCBI Taxonomy" id="1137991"/>
    <lineage>
        <taxon>Bacteria</taxon>
        <taxon>Bacillati</taxon>
        <taxon>Actinomycetota</taxon>
        <taxon>Actinomycetes</taxon>
        <taxon>Geodermatophilales</taxon>
        <taxon>Geodermatophilaceae</taxon>
        <taxon>Geodermatophilus</taxon>
    </lineage>
</organism>
<dbReference type="RefSeq" id="WP_091223263.1">
    <property type="nucleotide sequence ID" value="NZ_FNHE01000014.1"/>
</dbReference>
<keyword evidence="5 8" id="KW-1133">Transmembrane helix</keyword>
<evidence type="ECO:0000313" key="10">
    <source>
        <dbReference type="EMBL" id="SDN21576.1"/>
    </source>
</evidence>
<evidence type="ECO:0000256" key="6">
    <source>
        <dbReference type="ARBA" id="ARBA00023136"/>
    </source>
</evidence>
<keyword evidence="3" id="KW-1003">Cell membrane</keyword>
<dbReference type="Proteomes" id="UP000198680">
    <property type="component" value="Unassembled WGS sequence"/>
</dbReference>
<dbReference type="PANTHER" id="PTHR32309">
    <property type="entry name" value="TYROSINE-PROTEIN KINASE"/>
    <property type="match status" value="1"/>
</dbReference>
<proteinExistence type="inferred from homology"/>
<dbReference type="GO" id="GO:0004713">
    <property type="term" value="F:protein tyrosine kinase activity"/>
    <property type="evidence" value="ECO:0007669"/>
    <property type="project" value="TreeGrafter"/>
</dbReference>
<dbReference type="EMBL" id="FNHE01000014">
    <property type="protein sequence ID" value="SDN21576.1"/>
    <property type="molecule type" value="Genomic_DNA"/>
</dbReference>
<evidence type="ECO:0000256" key="8">
    <source>
        <dbReference type="SAM" id="Phobius"/>
    </source>
</evidence>
<dbReference type="PANTHER" id="PTHR32309:SF13">
    <property type="entry name" value="FERRIC ENTEROBACTIN TRANSPORT PROTEIN FEPE"/>
    <property type="match status" value="1"/>
</dbReference>
<evidence type="ECO:0000256" key="2">
    <source>
        <dbReference type="ARBA" id="ARBA00006683"/>
    </source>
</evidence>
<evidence type="ECO:0000256" key="7">
    <source>
        <dbReference type="SAM" id="MobiDB-lite"/>
    </source>
</evidence>
<evidence type="ECO:0000256" key="5">
    <source>
        <dbReference type="ARBA" id="ARBA00022989"/>
    </source>
</evidence>
<sequence>MELRDYGVALRRHWRAGVGVALACLLAAVVVVLATPATYRATAQVFVASTGEGTSGSQFVNQRVTSYPDVARSRAVLDPVIQRLGLDESFADLRERVEATNPLETSQIDVAVTGRDAAEAARVADAVAEEFGTVVERLERPAGAASPVDLTVTNPATVPTSPASPQTGLLLALGLVVGLALGAAAAVVRARLDSRLHTAEDVRTAWTGAGGVPVVARPSGRARRSALAGEPVAVLARRLEGVAEDRPVSVALVSPSPDLVPWSLVEELAVRLRAAGLTTAVVDAAGNDTGDAPARVRLSVVSPLLALHDWHRLAPTTDVVVAVGRGKAQRADLAELGTVLTGAGIRPLALVLTRIRSGGATPPRVARPEATPARPAAPVPTPR</sequence>
<dbReference type="Pfam" id="PF02706">
    <property type="entry name" value="Wzz"/>
    <property type="match status" value="1"/>
</dbReference>
<feature type="compositionally biased region" description="Low complexity" evidence="7">
    <location>
        <begin position="360"/>
        <end position="374"/>
    </location>
</feature>
<dbReference type="InterPro" id="IPR050445">
    <property type="entry name" value="Bact_polysacc_biosynth/exp"/>
</dbReference>
<accession>A0A1G9ZLT0</accession>
<keyword evidence="6 8" id="KW-0472">Membrane</keyword>
<evidence type="ECO:0000259" key="9">
    <source>
        <dbReference type="Pfam" id="PF02706"/>
    </source>
</evidence>
<evidence type="ECO:0000313" key="11">
    <source>
        <dbReference type="Proteomes" id="UP000198680"/>
    </source>
</evidence>
<evidence type="ECO:0000256" key="1">
    <source>
        <dbReference type="ARBA" id="ARBA00004651"/>
    </source>
</evidence>
<comment type="similarity">
    <text evidence="2">Belongs to the CpsC/CapA family.</text>
</comment>
<protein>
    <submittedName>
        <fullName evidence="10">Capsular polysaccharide biosynthesis protein</fullName>
    </submittedName>
</protein>
<feature type="transmembrane region" description="Helical" evidence="8">
    <location>
        <begin position="169"/>
        <end position="188"/>
    </location>
</feature>
<gene>
    <name evidence="10" type="ORF">SAMN05660642_04325</name>
</gene>
<comment type="subcellular location">
    <subcellularLocation>
        <location evidence="1">Cell membrane</location>
        <topology evidence="1">Multi-pass membrane protein</topology>
    </subcellularLocation>
</comment>
<dbReference type="GO" id="GO:0005886">
    <property type="term" value="C:plasma membrane"/>
    <property type="evidence" value="ECO:0007669"/>
    <property type="project" value="UniProtKB-SubCell"/>
</dbReference>
<feature type="region of interest" description="Disordered" evidence="7">
    <location>
        <begin position="360"/>
        <end position="383"/>
    </location>
</feature>
<dbReference type="STRING" id="1137991.SAMN05660642_04325"/>
<evidence type="ECO:0000256" key="3">
    <source>
        <dbReference type="ARBA" id="ARBA00022475"/>
    </source>
</evidence>
<feature type="domain" description="Polysaccharide chain length determinant N-terminal" evidence="9">
    <location>
        <begin position="2"/>
        <end position="82"/>
    </location>
</feature>
<name>A0A1G9ZLT0_9ACTN</name>
<dbReference type="OrthoDB" id="9812433at2"/>